<keyword evidence="3" id="KW-1185">Reference proteome</keyword>
<evidence type="ECO:0000313" key="3">
    <source>
        <dbReference type="Proteomes" id="UP001229346"/>
    </source>
</evidence>
<accession>A0ABT9U588</accession>
<dbReference type="InterPro" id="IPR010981">
    <property type="entry name" value="SinR/SinI_dimer_dom"/>
</dbReference>
<dbReference type="PROSITE" id="PS51500">
    <property type="entry name" value="SIN"/>
    <property type="match status" value="1"/>
</dbReference>
<evidence type="ECO:0000313" key="2">
    <source>
        <dbReference type="EMBL" id="MDQ0114817.1"/>
    </source>
</evidence>
<dbReference type="SUPFAM" id="SSF47406">
    <property type="entry name" value="SinR repressor dimerisation domain-like"/>
    <property type="match status" value="1"/>
</dbReference>
<organism evidence="2 3">
    <name type="scientific">Paenibacillus harenae</name>
    <dbReference type="NCBI Taxonomy" id="306543"/>
    <lineage>
        <taxon>Bacteria</taxon>
        <taxon>Bacillati</taxon>
        <taxon>Bacillota</taxon>
        <taxon>Bacilli</taxon>
        <taxon>Bacillales</taxon>
        <taxon>Paenibacillaceae</taxon>
        <taxon>Paenibacillus</taxon>
    </lineage>
</organism>
<dbReference type="Proteomes" id="UP001229346">
    <property type="component" value="Unassembled WGS sequence"/>
</dbReference>
<dbReference type="InterPro" id="IPR036281">
    <property type="entry name" value="SinR/SinI_dimer_dom_sf"/>
</dbReference>
<reference evidence="2 3" key="1">
    <citation type="submission" date="2023-07" db="EMBL/GenBank/DDBJ databases">
        <title>Sorghum-associated microbial communities from plants grown in Nebraska, USA.</title>
        <authorList>
            <person name="Schachtman D."/>
        </authorList>
    </citation>
    <scope>NUCLEOTIDE SEQUENCE [LARGE SCALE GENOMIC DNA]</scope>
    <source>
        <strain evidence="2 3">CC482</strain>
    </source>
</reference>
<dbReference type="RefSeq" id="WP_307206211.1">
    <property type="nucleotide sequence ID" value="NZ_JAUSST010000008.1"/>
</dbReference>
<dbReference type="EMBL" id="JAUSSU010000009">
    <property type="protein sequence ID" value="MDQ0114817.1"/>
    <property type="molecule type" value="Genomic_DNA"/>
</dbReference>
<feature type="domain" description="Sin" evidence="1">
    <location>
        <begin position="2"/>
        <end position="40"/>
    </location>
</feature>
<protein>
    <recommendedName>
        <fullName evidence="1">Sin domain-containing protein</fullName>
    </recommendedName>
</protein>
<gene>
    <name evidence="2" type="ORF">J2T15_004274</name>
</gene>
<proteinExistence type="predicted"/>
<sequence length="55" mass="6268">MENNGYDHEPLDEDWIELLMQARKLGFTAGDVRTIFTKLTDGNGIPNQTFNIKQA</sequence>
<name>A0ABT9U588_PAEHA</name>
<evidence type="ECO:0000259" key="1">
    <source>
        <dbReference type="PROSITE" id="PS51500"/>
    </source>
</evidence>
<comment type="caution">
    <text evidence="2">The sequence shown here is derived from an EMBL/GenBank/DDBJ whole genome shotgun (WGS) entry which is preliminary data.</text>
</comment>